<reference evidence="3 4" key="1">
    <citation type="submission" date="2017-06" db="EMBL/GenBank/DDBJ databases">
        <title>Comparative genomic analysis of Ambrosia Fusariam Clade fungi.</title>
        <authorList>
            <person name="Stajich J.E."/>
            <person name="Carrillo J."/>
            <person name="Kijimoto T."/>
            <person name="Eskalen A."/>
            <person name="O'Donnell K."/>
            <person name="Kasson M."/>
        </authorList>
    </citation>
    <scope>NUCLEOTIDE SEQUENCE [LARGE SCALE GENOMIC DNA]</scope>
    <source>
        <strain evidence="3 4">UCR1854</strain>
    </source>
</reference>
<dbReference type="Gene3D" id="3.30.420.40">
    <property type="match status" value="2"/>
</dbReference>
<feature type="region of interest" description="Disordered" evidence="1">
    <location>
        <begin position="282"/>
        <end position="301"/>
    </location>
</feature>
<gene>
    <name evidence="3" type="ORF">BHE90_010742</name>
</gene>
<dbReference type="EMBL" id="MIKF01000207">
    <property type="protein sequence ID" value="RTE74824.1"/>
    <property type="molecule type" value="Genomic_DNA"/>
</dbReference>
<dbReference type="InterPro" id="IPR043129">
    <property type="entry name" value="ATPase_NBD"/>
</dbReference>
<feature type="compositionally biased region" description="Basic and acidic residues" evidence="1">
    <location>
        <begin position="507"/>
        <end position="524"/>
    </location>
</feature>
<evidence type="ECO:0000313" key="4">
    <source>
        <dbReference type="Proteomes" id="UP000287124"/>
    </source>
</evidence>
<dbReference type="SMART" id="SM00355">
    <property type="entry name" value="ZnF_C2H2"/>
    <property type="match status" value="3"/>
</dbReference>
<evidence type="ECO:0000256" key="1">
    <source>
        <dbReference type="SAM" id="MobiDB-lite"/>
    </source>
</evidence>
<organism evidence="3 4">
    <name type="scientific">Fusarium euwallaceae</name>
    <dbReference type="NCBI Taxonomy" id="1147111"/>
    <lineage>
        <taxon>Eukaryota</taxon>
        <taxon>Fungi</taxon>
        <taxon>Dikarya</taxon>
        <taxon>Ascomycota</taxon>
        <taxon>Pezizomycotina</taxon>
        <taxon>Sordariomycetes</taxon>
        <taxon>Hypocreomycetidae</taxon>
        <taxon>Hypocreales</taxon>
        <taxon>Nectriaceae</taxon>
        <taxon>Fusarium</taxon>
        <taxon>Fusarium solani species complex</taxon>
    </lineage>
</organism>
<dbReference type="PROSITE" id="PS00028">
    <property type="entry name" value="ZINC_FINGER_C2H2_1"/>
    <property type="match status" value="1"/>
</dbReference>
<feature type="domain" description="C2H2-type" evidence="2">
    <location>
        <begin position="440"/>
        <end position="460"/>
    </location>
</feature>
<evidence type="ECO:0000259" key="2">
    <source>
        <dbReference type="PROSITE" id="PS00028"/>
    </source>
</evidence>
<dbReference type="CDD" id="cd10170">
    <property type="entry name" value="ASKHA_NBD_HSP70"/>
    <property type="match status" value="1"/>
</dbReference>
<dbReference type="PANTHER" id="PTHR14187">
    <property type="entry name" value="ALPHA KINASE/ELONGATION FACTOR 2 KINASE"/>
    <property type="match status" value="1"/>
</dbReference>
<dbReference type="Proteomes" id="UP000287124">
    <property type="component" value="Unassembled WGS sequence"/>
</dbReference>
<comment type="caution">
    <text evidence="3">The sequence shown here is derived from an EMBL/GenBank/DDBJ whole genome shotgun (WGS) entry which is preliminary data.</text>
</comment>
<sequence>MVEPQLELQSLGRCILGAFEALSNATWVATEDNGFPSKDRISIEHQRFVLWARGLGLNQVGHASLDYHIRDVPVVKASLADLLAELREHLENLGSIILGNQPAVEQDSDAIHQYQDALGNAASPDDQSSRSSLTSFGSFKEVDFRLASVSKRLDALYELASRIQDPRNRPQRPVEDLYQSVPEGERAAHIESQKKTEILRVSKQHRQEILRGLTPEKLEELKMTKDQFLEKYSSSEHWLIRRTGIANARRKQQFVYWRRNAKLLSRDMTEAGISAQAAPITTQSPASPELGNTESMVPTHSRVSRGIRPIDKDLAWPAAPKELSGNKYFTCPYCRVLCPESYLRPDEWRLHQTHDLQPYHCTYEDCTDPNRIYGSRQDWIDHENQHRRVWHCYIHQEEFETQLEYIQHLNDRKNKHTAEDGLQEIVASVVGSSSKPHRDCPFCPTAFVDVPTMQKHVQGHLERLALDALPDIYEHEEDELASKQASDSHRPSFVLPVASPKQAISHDNTRHGYRDTRPSRRGMENRSFGSRGKFVAIGIDFGTSFSAVSWAFSEEPEKIREISEWPTANYMNPNEVQVPSLYDIDSGKWGYEVTPDMKSIKWLKLLLLNDSDLADEDIDLSKPLKKSREQLAKHPSKISAVEIVGRYLGKLWDHAQTILRSYLDVDGLSLHVAVTVPAIWPHHALKSMRKAADIAGITAKRPMGAPTLEFIHEPEAASLSIMLEHVFLPEIKPGECFVVCDAGGGTVDVISYQVISTQPFRLKECVKGEGGLFGAVQIDEAFEVHLWGRDRLKLNSLSFSEYNTLVVEDWERGVKRTFTNQEQPAQFSLRLPPKVYKFQDRLRNKDQFSLNRSEVHGFFDKSLTGIRALVRRQRKKVEAETGQLPKNILLVGGLGSSLYVYGVLNEVFDETVLRPLNGWSAVARGAVIRLLQDKLSTQQALSEIQKEVLATLPDVTARKSRYSYGICLSFPIDQLHDYDETLDTVTRDPEGDLVAARMVWYLKKGEEVSGKSPLTVPLWKYYKGPIPRKCTSTILYSPDNPPPKRPDSSIEELCTIKYTFDTDFSERKPVGDTDKGYRRCGNLWLKLTFNGEPRWEFRVGSKQTTADARLEYMEKH</sequence>
<protein>
    <recommendedName>
        <fullName evidence="2">C2H2-type domain-containing protein</fullName>
    </recommendedName>
</protein>
<feature type="compositionally biased region" description="Polar residues" evidence="1">
    <location>
        <begin position="282"/>
        <end position="298"/>
    </location>
</feature>
<dbReference type="SUPFAM" id="SSF53067">
    <property type="entry name" value="Actin-like ATPase domain"/>
    <property type="match status" value="2"/>
</dbReference>
<proteinExistence type="predicted"/>
<accession>A0A430LGH7</accession>
<feature type="region of interest" description="Disordered" evidence="1">
    <location>
        <begin position="504"/>
        <end position="525"/>
    </location>
</feature>
<dbReference type="PANTHER" id="PTHR14187:SF5">
    <property type="entry name" value="HEAT SHOCK 70 KDA PROTEIN 12A"/>
    <property type="match status" value="1"/>
</dbReference>
<dbReference type="AlphaFoldDB" id="A0A430LGH7"/>
<evidence type="ECO:0000313" key="3">
    <source>
        <dbReference type="EMBL" id="RTE74824.1"/>
    </source>
</evidence>
<name>A0A430LGH7_9HYPO</name>
<dbReference type="Gene3D" id="3.90.640.10">
    <property type="entry name" value="Actin, Chain A, domain 4"/>
    <property type="match status" value="1"/>
</dbReference>
<keyword evidence="4" id="KW-1185">Reference proteome</keyword>
<dbReference type="InterPro" id="IPR013087">
    <property type="entry name" value="Znf_C2H2_type"/>
</dbReference>